<keyword evidence="3" id="KW-0238">DNA-binding</keyword>
<dbReference type="GO" id="GO:0000976">
    <property type="term" value="F:transcription cis-regulatory region binding"/>
    <property type="evidence" value="ECO:0007669"/>
    <property type="project" value="TreeGrafter"/>
</dbReference>
<dbReference type="Pfam" id="PF00126">
    <property type="entry name" value="HTH_1"/>
    <property type="match status" value="1"/>
</dbReference>
<dbReference type="STRING" id="537970.HCAN_1339"/>
<dbReference type="Gene3D" id="3.40.190.10">
    <property type="entry name" value="Periplasmic binding protein-like II"/>
    <property type="match status" value="2"/>
</dbReference>
<dbReference type="SUPFAM" id="SSF53850">
    <property type="entry name" value="Periplasmic binding protein-like II"/>
    <property type="match status" value="1"/>
</dbReference>
<reference evidence="6 7" key="1">
    <citation type="journal article" date="2009" name="J. Bacteriol.">
        <title>Genome sequence of the emerging pathogen Helicobacter canadensis.</title>
        <authorList>
            <person name="Loman N.J."/>
            <person name="Snyder L.A."/>
            <person name="Linton J.D."/>
            <person name="Langdon R."/>
            <person name="Lawson A.J."/>
            <person name="Weinstock G.M."/>
            <person name="Wren B.W."/>
            <person name="Pallen M.J."/>
        </authorList>
    </citation>
    <scope>NUCLEOTIDE SEQUENCE [LARGE SCALE GENOMIC DNA]</scope>
    <source>
        <strain evidence="6 7">MIT 98-5491</strain>
    </source>
</reference>
<accession>C5ZY29</accession>
<dbReference type="Gene3D" id="1.10.10.10">
    <property type="entry name" value="Winged helix-like DNA-binding domain superfamily/Winged helix DNA-binding domain"/>
    <property type="match status" value="1"/>
</dbReference>
<name>C5ZY29_9HELI</name>
<evidence type="ECO:0000256" key="3">
    <source>
        <dbReference type="ARBA" id="ARBA00023125"/>
    </source>
</evidence>
<evidence type="ECO:0000313" key="6">
    <source>
        <dbReference type="EMBL" id="EES90047.1"/>
    </source>
</evidence>
<keyword evidence="7" id="KW-1185">Reference proteome</keyword>
<proteinExistence type="inferred from homology"/>
<dbReference type="Proteomes" id="UP000007032">
    <property type="component" value="Chromosome"/>
</dbReference>
<evidence type="ECO:0000313" key="7">
    <source>
        <dbReference type="Proteomes" id="UP000007032"/>
    </source>
</evidence>
<feature type="domain" description="HTH lysR-type" evidence="5">
    <location>
        <begin position="3"/>
        <end position="60"/>
    </location>
</feature>
<sequence length="301" mass="34417">MKLKIRDLEIFLDLLHTKSPTLTAQNFKITQPNVSVLIRNIEKMLGITLFERLGKRLVPTTQALYLGSLWVEVVQSYYSSLEALGEEGILIGEINLVATHTIGEYFLPRILFDFAKAYPKVKVNSKIYNTQECLNLLKSGSVELALVEGEIGLEYAQSEGLIREVLCEDRLIVASNDFILASKPRYIDELLDKKWIFREYGSGLRDSFLNALGKLKKEVPIFLELDRTTAIKDLVVNKGAIAVFSEVAIQQELKNGILFSIEIVNLNLERHFYSLRRKSHPINIILMRFEEFINESLQNKH</sequence>
<dbReference type="InterPro" id="IPR036390">
    <property type="entry name" value="WH_DNA-bd_sf"/>
</dbReference>
<evidence type="ECO:0000256" key="2">
    <source>
        <dbReference type="ARBA" id="ARBA00023015"/>
    </source>
</evidence>
<gene>
    <name evidence="6" type="ORF">HCAN_1339</name>
</gene>
<keyword evidence="2" id="KW-0805">Transcription regulation</keyword>
<dbReference type="InterPro" id="IPR036388">
    <property type="entry name" value="WH-like_DNA-bd_sf"/>
</dbReference>
<dbReference type="InterPro" id="IPR000847">
    <property type="entry name" value="LysR_HTH_N"/>
</dbReference>
<comment type="similarity">
    <text evidence="1">Belongs to the LysR transcriptional regulatory family.</text>
</comment>
<dbReference type="InterPro" id="IPR005119">
    <property type="entry name" value="LysR_subst-bd"/>
</dbReference>
<evidence type="ECO:0000256" key="1">
    <source>
        <dbReference type="ARBA" id="ARBA00009437"/>
    </source>
</evidence>
<dbReference type="Pfam" id="PF03466">
    <property type="entry name" value="LysR_substrate"/>
    <property type="match status" value="1"/>
</dbReference>
<evidence type="ECO:0000256" key="4">
    <source>
        <dbReference type="ARBA" id="ARBA00023163"/>
    </source>
</evidence>
<evidence type="ECO:0000259" key="5">
    <source>
        <dbReference type="PROSITE" id="PS50931"/>
    </source>
</evidence>
<protein>
    <recommendedName>
        <fullName evidence="5">HTH lysR-type domain-containing protein</fullName>
    </recommendedName>
</protein>
<dbReference type="PROSITE" id="PS50931">
    <property type="entry name" value="HTH_LYSR"/>
    <property type="match status" value="1"/>
</dbReference>
<dbReference type="AlphaFoldDB" id="C5ZY29"/>
<keyword evidence="4" id="KW-0804">Transcription</keyword>
<dbReference type="HOGENOM" id="CLU_039613_6_1_7"/>
<organism evidence="6 7">
    <name type="scientific">Helicobacter canadensis MIT 98-5491</name>
    <dbReference type="NCBI Taxonomy" id="537970"/>
    <lineage>
        <taxon>Bacteria</taxon>
        <taxon>Pseudomonadati</taxon>
        <taxon>Campylobacterota</taxon>
        <taxon>Epsilonproteobacteria</taxon>
        <taxon>Campylobacterales</taxon>
        <taxon>Helicobacteraceae</taxon>
        <taxon>Helicobacter</taxon>
    </lineage>
</organism>
<dbReference type="SUPFAM" id="SSF46785">
    <property type="entry name" value="Winged helix' DNA-binding domain"/>
    <property type="match status" value="1"/>
</dbReference>
<dbReference type="PANTHER" id="PTHR30126">
    <property type="entry name" value="HTH-TYPE TRANSCRIPTIONAL REGULATOR"/>
    <property type="match status" value="1"/>
</dbReference>
<dbReference type="GO" id="GO:0003700">
    <property type="term" value="F:DNA-binding transcription factor activity"/>
    <property type="evidence" value="ECO:0007669"/>
    <property type="project" value="InterPro"/>
</dbReference>
<dbReference type="EMBL" id="CM000776">
    <property type="protein sequence ID" value="EES90047.1"/>
    <property type="molecule type" value="Genomic_DNA"/>
</dbReference>
<dbReference type="PANTHER" id="PTHR30126:SF39">
    <property type="entry name" value="HTH-TYPE TRANSCRIPTIONAL REGULATOR CYSL"/>
    <property type="match status" value="1"/>
</dbReference>
<dbReference type="eggNOG" id="COG0583">
    <property type="taxonomic scope" value="Bacteria"/>
</dbReference>